<dbReference type="Pfam" id="PF03537">
    <property type="entry name" value="Glyco_hydro_114"/>
    <property type="match status" value="3"/>
</dbReference>
<accession>D7FRL2</accession>
<name>D7FRL2_ECTSI</name>
<dbReference type="OrthoDB" id="2108802at2759"/>
<proteinExistence type="predicted"/>
<feature type="region of interest" description="Disordered" evidence="1">
    <location>
        <begin position="412"/>
        <end position="495"/>
    </location>
</feature>
<dbReference type="EMBL" id="FN649751">
    <property type="protein sequence ID" value="CBJ30803.1"/>
    <property type="molecule type" value="Genomic_DNA"/>
</dbReference>
<dbReference type="InterPro" id="IPR013785">
    <property type="entry name" value="Aldolase_TIM"/>
</dbReference>
<feature type="domain" description="Glycoside-hydrolase family GH114 TIM-barrel" evidence="3">
    <location>
        <begin position="827"/>
        <end position="960"/>
    </location>
</feature>
<dbReference type="InterPro" id="IPR004352">
    <property type="entry name" value="GH114_TIM-barrel"/>
</dbReference>
<gene>
    <name evidence="4" type="ORF">Esi_0216_0017</name>
</gene>
<feature type="signal peptide" evidence="2">
    <location>
        <begin position="1"/>
        <end position="20"/>
    </location>
</feature>
<feature type="domain" description="Glycoside-hydrolase family GH114 TIM-barrel" evidence="3">
    <location>
        <begin position="501"/>
        <end position="717"/>
    </location>
</feature>
<dbReference type="PANTHER" id="PTHR35273:SF2">
    <property type="entry name" value="ALPHA-GALACTOSIDASE"/>
    <property type="match status" value="1"/>
</dbReference>
<evidence type="ECO:0000313" key="5">
    <source>
        <dbReference type="Proteomes" id="UP000002630"/>
    </source>
</evidence>
<evidence type="ECO:0000256" key="2">
    <source>
        <dbReference type="SAM" id="SignalP"/>
    </source>
</evidence>
<dbReference type="SUPFAM" id="SSF51445">
    <property type="entry name" value="(Trans)glycosidases"/>
    <property type="match status" value="3"/>
</dbReference>
<feature type="chain" id="PRO_5003095862" evidence="2">
    <location>
        <begin position="21"/>
        <end position="962"/>
    </location>
</feature>
<dbReference type="STRING" id="2880.D7FRL2"/>
<dbReference type="Proteomes" id="UP000002630">
    <property type="component" value="Linkage Group LG26"/>
</dbReference>
<feature type="compositionally biased region" description="Pro residues" evidence="1">
    <location>
        <begin position="769"/>
        <end position="814"/>
    </location>
</feature>
<protein>
    <submittedName>
        <fullName evidence="4">Endo alpha-1,4 polygalactosaminidase precusor</fullName>
    </submittedName>
</protein>
<feature type="domain" description="Glycoside-hydrolase family GH114 TIM-barrel" evidence="3">
    <location>
        <begin position="182"/>
        <end position="386"/>
    </location>
</feature>
<keyword evidence="2" id="KW-0732">Signal</keyword>
<feature type="region of interest" description="Disordered" evidence="1">
    <location>
        <begin position="44"/>
        <end position="71"/>
    </location>
</feature>
<sequence length="962" mass="103343">MMRPSLITFILVAALHVTEASHCSHLLEEKQQEIDHLTAELEVCRPPSPTPTPPTPTPTPTEPPVTSPSDSPFTCDGILNGQACCRHECRSCGGVGCSNRGGGLTGDDCCVSNIEEHGALCSVAGQAPCFVDGEVGTSSPEPTVPAPTPEQATMAPTLEGQAQQQHSTSSGGDVWVPGVGDSWQYNLDTPVNTDVDVDVFFIDLDVAQDTIDELHGKGKYVSCYISVGTVESWREDVGVFPSSVVGTASGDDSGENWIDITQESVREIMEDRVKKAASKGCDAVEPDNISVWNEQDSGFTISKDEQISYNKWVAELVQENGMKVGLKAGHSLIEDTSMYYDFAAYQIPFLSEGKPVFNVEYSKDYGGCDGSNALGIDTIFKNYDLKAPMCSCANPSRDHDCSLVTGFAPTTTTTAAPAPTPEPPAPSTPSPTAEPPSPAAPTSPPTGGTAATEPPAPSTPSPSTKATASPTPVPTSSTAGTPATESPTAVPGSWLPRVGDSWNYNLDTPVDIDVDVDVFFIDMDNAQDTIDDLHAKGKYVACYISVGTAEPWREDFELFPDSVIGQRMEEWEAESYLDITQESVREVMEARVKKAASTNCDAVEPNNMSNWNQENTGFTISRDDQVAYNIWFALLVRENGMRVGIKDSFELVGDLNSYYDFAIAECHEEFECGVYTVPFLLKDKPVFNVEYSKDYGVCDESNALGIDTIFKNLELDAPLCSCADSSRDVDCDSVLGFLTTEPPAPAPTPSTPSPSTPTTPASPTEATPAPTPATPTPPTPEPSTPTNPSPTSPPTPDPSAPTSPAPTPPAPTPPTSGGTWVPKVGDTWNYNLNTPVDTDVDVDVFFIDMDNAQDTIDELHGKGKYVSCYISVGTVESWREDAGAFPSSAVGNSWDDWQGENFLDITQQSVRDLMEARVEKAARMNCDAIEPDNMSNWNQEGTGLTISRDEQVTYNKWFAETH</sequence>
<feature type="compositionally biased region" description="Pro residues" evidence="1">
    <location>
        <begin position="742"/>
        <end position="757"/>
    </location>
</feature>
<keyword evidence="5" id="KW-1185">Reference proteome</keyword>
<dbReference type="AlphaFoldDB" id="D7FRL2"/>
<dbReference type="InParanoid" id="D7FRL2"/>
<feature type="compositionally biased region" description="Low complexity" evidence="1">
    <location>
        <begin position="461"/>
        <end position="489"/>
    </location>
</feature>
<evidence type="ECO:0000259" key="3">
    <source>
        <dbReference type="Pfam" id="PF03537"/>
    </source>
</evidence>
<dbReference type="PANTHER" id="PTHR35273">
    <property type="entry name" value="ALPHA-1,4 POLYGALACTOSAMINIDASE, PUTATIVE (AFU_ORTHOLOGUE AFUA_3G07890)-RELATED"/>
    <property type="match status" value="1"/>
</dbReference>
<organism evidence="4 5">
    <name type="scientific">Ectocarpus siliculosus</name>
    <name type="common">Brown alga</name>
    <name type="synonym">Conferva siliculosa</name>
    <dbReference type="NCBI Taxonomy" id="2880"/>
    <lineage>
        <taxon>Eukaryota</taxon>
        <taxon>Sar</taxon>
        <taxon>Stramenopiles</taxon>
        <taxon>Ochrophyta</taxon>
        <taxon>PX clade</taxon>
        <taxon>Phaeophyceae</taxon>
        <taxon>Ectocarpales</taxon>
        <taxon>Ectocarpaceae</taxon>
        <taxon>Ectocarpus</taxon>
    </lineage>
</organism>
<feature type="compositionally biased region" description="Pro residues" evidence="1">
    <location>
        <begin position="418"/>
        <end position="444"/>
    </location>
</feature>
<reference evidence="4 5" key="1">
    <citation type="journal article" date="2010" name="Nature">
        <title>The Ectocarpus genome and the independent evolution of multicellularity in brown algae.</title>
        <authorList>
            <person name="Cock J.M."/>
            <person name="Sterck L."/>
            <person name="Rouze P."/>
            <person name="Scornet D."/>
            <person name="Allen A.E."/>
            <person name="Amoutzias G."/>
            <person name="Anthouard V."/>
            <person name="Artiguenave F."/>
            <person name="Aury J.M."/>
            <person name="Badger J.H."/>
            <person name="Beszteri B."/>
            <person name="Billiau K."/>
            <person name="Bonnet E."/>
            <person name="Bothwell J.H."/>
            <person name="Bowler C."/>
            <person name="Boyen C."/>
            <person name="Brownlee C."/>
            <person name="Carrano C.J."/>
            <person name="Charrier B."/>
            <person name="Cho G.Y."/>
            <person name="Coelho S.M."/>
            <person name="Collen J."/>
            <person name="Corre E."/>
            <person name="Da Silva C."/>
            <person name="Delage L."/>
            <person name="Delaroque N."/>
            <person name="Dittami S.M."/>
            <person name="Doulbeau S."/>
            <person name="Elias M."/>
            <person name="Farnham G."/>
            <person name="Gachon C.M."/>
            <person name="Gschloessl B."/>
            <person name="Heesch S."/>
            <person name="Jabbari K."/>
            <person name="Jubin C."/>
            <person name="Kawai H."/>
            <person name="Kimura K."/>
            <person name="Kloareg B."/>
            <person name="Kupper F.C."/>
            <person name="Lang D."/>
            <person name="Le Bail A."/>
            <person name="Leblanc C."/>
            <person name="Lerouge P."/>
            <person name="Lohr M."/>
            <person name="Lopez P.J."/>
            <person name="Martens C."/>
            <person name="Maumus F."/>
            <person name="Michel G."/>
            <person name="Miranda-Saavedra D."/>
            <person name="Morales J."/>
            <person name="Moreau H."/>
            <person name="Motomura T."/>
            <person name="Nagasato C."/>
            <person name="Napoli C.A."/>
            <person name="Nelson D.R."/>
            <person name="Nyvall-Collen P."/>
            <person name="Peters A.F."/>
            <person name="Pommier C."/>
            <person name="Potin P."/>
            <person name="Poulain J."/>
            <person name="Quesneville H."/>
            <person name="Read B."/>
            <person name="Rensing S.A."/>
            <person name="Ritter A."/>
            <person name="Rousvoal S."/>
            <person name="Samanta M."/>
            <person name="Samson G."/>
            <person name="Schroeder D.C."/>
            <person name="Segurens B."/>
            <person name="Strittmatter M."/>
            <person name="Tonon T."/>
            <person name="Tregear J.W."/>
            <person name="Valentin K."/>
            <person name="von Dassow P."/>
            <person name="Yamagishi T."/>
            <person name="Van de Peer Y."/>
            <person name="Wincker P."/>
        </authorList>
    </citation>
    <scope>NUCLEOTIDE SEQUENCE [LARGE SCALE GENOMIC DNA]</scope>
    <source>
        <strain evidence="5">Ec32 / CCAP1310/4</strain>
    </source>
</reference>
<feature type="compositionally biased region" description="Low complexity" evidence="1">
    <location>
        <begin position="758"/>
        <end position="768"/>
    </location>
</feature>
<feature type="region of interest" description="Disordered" evidence="1">
    <location>
        <begin position="738"/>
        <end position="822"/>
    </location>
</feature>
<evidence type="ECO:0000256" key="1">
    <source>
        <dbReference type="SAM" id="MobiDB-lite"/>
    </source>
</evidence>
<dbReference type="EMBL" id="FN648394">
    <property type="protein sequence ID" value="CBJ30803.1"/>
    <property type="molecule type" value="Genomic_DNA"/>
</dbReference>
<evidence type="ECO:0000313" key="4">
    <source>
        <dbReference type="EMBL" id="CBJ30803.1"/>
    </source>
</evidence>
<dbReference type="InterPro" id="IPR017853">
    <property type="entry name" value="GH"/>
</dbReference>
<dbReference type="Gene3D" id="3.20.20.70">
    <property type="entry name" value="Aldolase class I"/>
    <property type="match status" value="3"/>
</dbReference>
<feature type="compositionally biased region" description="Pro residues" evidence="1">
    <location>
        <begin position="46"/>
        <end position="66"/>
    </location>
</feature>